<dbReference type="PANTHER" id="PTHR15827">
    <property type="entry name" value="CYCLIN-DEPENDENT KINASE 2-INTERACTING PROTEIN"/>
    <property type="match status" value="1"/>
</dbReference>
<evidence type="ECO:0000256" key="1">
    <source>
        <dbReference type="SAM" id="MobiDB-lite"/>
    </source>
</evidence>
<name>A0AAP0L393_9MAGN</name>
<sequence length="322" mass="36958">MQQHDDEDAEDESCEIADSARGAEVMKTKIDFDDFVGDLRSLALNNSSPSMTRLWRPAAQRNLKNQWLKLVSQNQQWAKASSSGRSHLTSLVNSYLSQRYMGTMDSGVLSNNMPNIRQRACQKLARQQELHRRNLFSCYKDLVMIVSRMTNISSSMRCFVKGPAGSPLIQFSCLSEDKNDFGDGGGLSVFTFWSIMYFENLAKELIQMFALELMFKRLLVFKFITINCEASPRQTDKIWSDELYSGEFEDLRSCQLFSEENCQPIFPNSNAPKALDLQPNKQLSQEDLEVHITAWFVEYNIDKDRVANIFKIVGEEMHFNLS</sequence>
<organism evidence="2 3">
    <name type="scientific">Stephania yunnanensis</name>
    <dbReference type="NCBI Taxonomy" id="152371"/>
    <lineage>
        <taxon>Eukaryota</taxon>
        <taxon>Viridiplantae</taxon>
        <taxon>Streptophyta</taxon>
        <taxon>Embryophyta</taxon>
        <taxon>Tracheophyta</taxon>
        <taxon>Spermatophyta</taxon>
        <taxon>Magnoliopsida</taxon>
        <taxon>Ranunculales</taxon>
        <taxon>Menispermaceae</taxon>
        <taxon>Menispermoideae</taxon>
        <taxon>Cissampelideae</taxon>
        <taxon>Stephania</taxon>
    </lineage>
</organism>
<keyword evidence="3" id="KW-1185">Reference proteome</keyword>
<feature type="region of interest" description="Disordered" evidence="1">
    <location>
        <begin position="1"/>
        <end position="20"/>
    </location>
</feature>
<comment type="caution">
    <text evidence="2">The sequence shown here is derived from an EMBL/GenBank/DDBJ whole genome shotgun (WGS) entry which is preliminary data.</text>
</comment>
<reference evidence="2 3" key="1">
    <citation type="submission" date="2024-01" db="EMBL/GenBank/DDBJ databases">
        <title>Genome assemblies of Stephania.</title>
        <authorList>
            <person name="Yang L."/>
        </authorList>
    </citation>
    <scope>NUCLEOTIDE SEQUENCE [LARGE SCALE GENOMIC DNA]</scope>
    <source>
        <strain evidence="2">YNDBR</strain>
        <tissue evidence="2">Leaf</tissue>
    </source>
</reference>
<dbReference type="EMBL" id="JBBNAF010000002">
    <property type="protein sequence ID" value="KAK9162240.1"/>
    <property type="molecule type" value="Genomic_DNA"/>
</dbReference>
<protein>
    <submittedName>
        <fullName evidence="2">Uncharacterized protein</fullName>
    </submittedName>
</protein>
<dbReference type="PANTHER" id="PTHR15827:SF2">
    <property type="entry name" value="CYCLIN-DEPENDENT KINASE 2-INTERACTING PROTEIN"/>
    <property type="match status" value="1"/>
</dbReference>
<evidence type="ECO:0000313" key="3">
    <source>
        <dbReference type="Proteomes" id="UP001420932"/>
    </source>
</evidence>
<accession>A0AAP0L393</accession>
<dbReference type="Proteomes" id="UP001420932">
    <property type="component" value="Unassembled WGS sequence"/>
</dbReference>
<feature type="compositionally biased region" description="Acidic residues" evidence="1">
    <location>
        <begin position="1"/>
        <end position="15"/>
    </location>
</feature>
<evidence type="ECO:0000313" key="2">
    <source>
        <dbReference type="EMBL" id="KAK9162240.1"/>
    </source>
</evidence>
<dbReference type="AlphaFoldDB" id="A0AAP0L393"/>
<gene>
    <name evidence="2" type="ORF">Syun_003142</name>
</gene>
<proteinExistence type="predicted"/>